<dbReference type="SUPFAM" id="SSF81837">
    <property type="entry name" value="BEACH domain"/>
    <property type="match status" value="1"/>
</dbReference>
<dbReference type="CDD" id="cd06071">
    <property type="entry name" value="Beach"/>
    <property type="match status" value="1"/>
</dbReference>
<dbReference type="OrthoDB" id="29306at2759"/>
<dbReference type="PROSITE" id="PS50197">
    <property type="entry name" value="BEACH"/>
    <property type="match status" value="1"/>
</dbReference>
<comment type="subcellular location">
    <subcellularLocation>
        <location evidence="1">Cytoplasmic vesicle</location>
        <location evidence="1">Autophagosome</location>
    </subcellularLocation>
</comment>
<feature type="compositionally biased region" description="Polar residues" evidence="5">
    <location>
        <begin position="1189"/>
        <end position="1198"/>
    </location>
</feature>
<dbReference type="FunCoup" id="A0A7M7PPB5">
    <property type="interactions" value="1220"/>
</dbReference>
<dbReference type="Proteomes" id="UP000007110">
    <property type="component" value="Unassembled WGS sequence"/>
</dbReference>
<evidence type="ECO:0000259" key="6">
    <source>
        <dbReference type="PROSITE" id="PS50197"/>
    </source>
</evidence>
<evidence type="ECO:0000256" key="2">
    <source>
        <dbReference type="ARBA" id="ARBA00022574"/>
    </source>
</evidence>
<dbReference type="GO" id="GO:2000643">
    <property type="term" value="P:positive regulation of early endosome to late endosome transport"/>
    <property type="evidence" value="ECO:0000318"/>
    <property type="project" value="GO_Central"/>
</dbReference>
<dbReference type="InterPro" id="IPR011009">
    <property type="entry name" value="Kinase-like_dom_sf"/>
</dbReference>
<dbReference type="Pfam" id="PF02138">
    <property type="entry name" value="Beach"/>
    <property type="match status" value="1"/>
</dbReference>
<dbReference type="SUPFAM" id="SSF56112">
    <property type="entry name" value="Protein kinase-like (PK-like)"/>
    <property type="match status" value="1"/>
</dbReference>
<feature type="compositionally biased region" description="Acidic residues" evidence="5">
    <location>
        <begin position="1108"/>
        <end position="1120"/>
    </location>
</feature>
<feature type="compositionally biased region" description="Polar residues" evidence="5">
    <location>
        <begin position="1538"/>
        <end position="1556"/>
    </location>
</feature>
<dbReference type="InParanoid" id="A0A7M7PPB5"/>
<dbReference type="FunFam" id="1.10.1540.10:FF:000003">
    <property type="entry name" value="WD repeat-containing protein 81 isoform X1"/>
    <property type="match status" value="1"/>
</dbReference>
<dbReference type="SMART" id="SM00320">
    <property type="entry name" value="WD40"/>
    <property type="match status" value="7"/>
</dbReference>
<reference evidence="7" key="2">
    <citation type="submission" date="2021-01" db="UniProtKB">
        <authorList>
            <consortium name="EnsemblMetazoa"/>
        </authorList>
    </citation>
    <scope>IDENTIFICATION</scope>
</reference>
<dbReference type="Gene3D" id="1.10.1540.10">
    <property type="entry name" value="BEACH domain"/>
    <property type="match status" value="1"/>
</dbReference>
<dbReference type="EnsemblMetazoa" id="XM_030998885">
    <property type="protein sequence ID" value="XP_030854745"/>
    <property type="gene ID" value="LOC574673"/>
</dbReference>
<evidence type="ECO:0000313" key="8">
    <source>
        <dbReference type="Proteomes" id="UP000007110"/>
    </source>
</evidence>
<keyword evidence="3" id="KW-0677">Repeat</keyword>
<dbReference type="CTD" id="124997"/>
<feature type="compositionally biased region" description="Low complexity" evidence="5">
    <location>
        <begin position="1220"/>
        <end position="1234"/>
    </location>
</feature>
<reference evidence="8" key="1">
    <citation type="submission" date="2015-02" db="EMBL/GenBank/DDBJ databases">
        <title>Genome sequencing for Strongylocentrotus purpuratus.</title>
        <authorList>
            <person name="Murali S."/>
            <person name="Liu Y."/>
            <person name="Vee V."/>
            <person name="English A."/>
            <person name="Wang M."/>
            <person name="Skinner E."/>
            <person name="Han Y."/>
            <person name="Muzny D.M."/>
            <person name="Worley K.C."/>
            <person name="Gibbs R.A."/>
        </authorList>
    </citation>
    <scope>NUCLEOTIDE SEQUENCE</scope>
</reference>
<dbReference type="InterPro" id="IPR000409">
    <property type="entry name" value="BEACH_dom"/>
</dbReference>
<feature type="compositionally biased region" description="Basic and acidic residues" evidence="5">
    <location>
        <begin position="1711"/>
        <end position="1720"/>
    </location>
</feature>
<dbReference type="GO" id="GO:0005769">
    <property type="term" value="C:early endosome"/>
    <property type="evidence" value="ECO:0000318"/>
    <property type="project" value="GO_Central"/>
</dbReference>
<feature type="region of interest" description="Disordered" evidence="5">
    <location>
        <begin position="1655"/>
        <end position="1736"/>
    </location>
</feature>
<feature type="region of interest" description="Disordered" evidence="5">
    <location>
        <begin position="641"/>
        <end position="706"/>
    </location>
</feature>
<dbReference type="InterPro" id="IPR015943">
    <property type="entry name" value="WD40/YVTN_repeat-like_dom_sf"/>
</dbReference>
<dbReference type="GeneID" id="574673"/>
<evidence type="ECO:0000313" key="7">
    <source>
        <dbReference type="EnsemblMetazoa" id="XP_030854745"/>
    </source>
</evidence>
<organism evidence="7 8">
    <name type="scientific">Strongylocentrotus purpuratus</name>
    <name type="common">Purple sea urchin</name>
    <dbReference type="NCBI Taxonomy" id="7668"/>
    <lineage>
        <taxon>Eukaryota</taxon>
        <taxon>Metazoa</taxon>
        <taxon>Echinodermata</taxon>
        <taxon>Eleutherozoa</taxon>
        <taxon>Echinozoa</taxon>
        <taxon>Echinoidea</taxon>
        <taxon>Euechinoidea</taxon>
        <taxon>Echinacea</taxon>
        <taxon>Camarodonta</taxon>
        <taxon>Echinidea</taxon>
        <taxon>Strongylocentrotidae</taxon>
        <taxon>Strongylocentrotus</taxon>
    </lineage>
</organism>
<dbReference type="InterPro" id="IPR036322">
    <property type="entry name" value="WD40_repeat_dom_sf"/>
</dbReference>
<sequence length="2064" mass="228905">MQNINTAHFCLETESETEVKRLYLSMEEEEAVKRVSQDLGLDPFQIQRNLDPDTFTVVVHEKWVWHIQKTGSLPLSSDVGIPRWTSSSRSAIFAKAVRPWQKISVSKIAKPSNGTFSLPPIKKDRAMSAESSFMEFMGTVAKQIYKAEWDEAYQKTSSTLNRYHHSLSSQVDSTTVIDLIRQLYGCPIIYINGEGVSDSSSKTSGKSSNTAQSQGVEHSNIVSLFCGIVTKDCMYLLQPHHEHTVQDATMFSPASLSGSYGKVLFVIFQMFHAVSHCHRRGVSCGNLSLSDFTIDEKLWVQFCGPKWNDVLSFAMHDQRTQRSLPETQRGAIADESEVQNNRLDNVIIDQPCAIGGGNGSGAKMDVLPEIMQKWAMGQLTNFDYLMILNRLANRQMGNPNHHPIMPWVMDFTQPDGNYRDFSKSKYRLNKGDNQLDFTYESALQMQAMNEEDGSNLAGQVPHHISDVLSEITYYIYKARCTPKSLLQTHVRSVWVPNEYPASMQRLQGWTPDECIPEFFSDASIFKSTHDDLPDLEVPSWCKGPEDFVQRHRAVLESPYVSERLHRWIDLTFGCKLSGSAAVKAKNVVLCVVDQHTLPANNGVVQLFNVPHPKRFSPSPYMSLEAPDIERSQIDVGSSVTITTQEESAPRSEQDMAVGVEGSDSSKVVSDTEMMESVSPRNKDSLTISADGERSSDPQDSDASSIRMRTQSFNTEAQSVVGSYSAVEDSQLSKNPMRKLPFFRPKSDMPLDSRLIRPELATIMLPEEYDPLSALNQLESLYSFTSKSSYDLPTRHQVEETQVQWQQLVARDAVALGCAVAELCLAPKLRFRQIGSDLESRWKHLQRVVGAEYQELPRPVREIMHTLLKMDKTSGEGLPWEFSAYFQSGQNGHPPMCPGLLLQPHSGLVPFPEYFQSLHQFLAELHLQRFQVDDQELHPTDLTDHQAMSMVHLARQWLPRCTKDITKEGRDILLPYIRSLFEEGSTAVYAALSLFSKYTAHLGPKLATEELLAPLGRLFDSDFTSPDYLLLFQHSFLSQVIMSLGLKPFLNTLVSYVTEATNGLKQCPMFVHGASEQTSCIATMASGGSNSTVEAETFLAETEGISVDEELFGSEDGDEVRDDAGEERTIEQGISDLENTDQDKERTEDDEDVLVSQNDGDDGSSNSGQASPLDSEGSETIAMGKEPDTASISSGNLPSLSEEPDEGSPTSDKIPSKDVSSPRQSTSSPSPSTHSQTKEQDLLFTSQTKPIDQYRRTYKKQLSSKLYQVNTLIGKSLSDVASESIMWLAHRIGPTLTVRFITPKLLEALSGCYMMPDQLVYCYMHEDVDSSEIDNSRVCIGKKSVAGDINAKPVLKCLTDIAVLYGDQFIFQQYLPFIKETVRRVQRKVSAKLEGRLISSVVLLRHILPYLTDSSLMQKLQYLFGKFLHPLLDIMSCTSISFPSGSQARAVICFKLVDILNTIALRIGREMSRDHMTDVLKRFFLCFKLGASTMRSLDLSRQNSLALSTDSEDKYLNIELDDETNQLVYGSPVVPHSRLQSTGSASDLSTTPHSTGSLPRPSSLGGQSEESASLEDMRGVLQEVFTPELAHAAFIPLCRLTGSIHMERILDNHEQIWALSSKHERAMSTQLSPTIQSPFSDDGSTISSPVSYLSEDRSWSSSMSSDNTSGSLVTGRSGFGGNMTVIGNRIGPAFGDEEPNPATNSNNGGEGKSGRQGEKDMAQTTETSPRMEMNKSKRTMKGTWLSYWDQYLAREDHDNSMHFCQIKLQTFTGHTSGVKALCMMPNENTFLSASKDKTVKIWSLRNSGDGSSKSSCQLTYPHHRKTVFDVRLLESQRLVASCDGNVHVWDPINGAAVRGYDLSRSVPSCMEVMPAPSPCLVVSSGDSSIRFIDTRHGGIQQEIRVASGPLGLIRCMVVSQDGYTIGVGFSSGVISMVDLRTGLLMGGWRAHEGEILQIKAYNNHTFLTSSVDHSMALWKEDSSKVCQFRGATEPVHCLCISDDQVLSATCGNRIGIHTTVDSQASYSSSKLRSDSFKGAIGALSVLPLNKLLLVASDNGSIFLLA</sequence>
<dbReference type="SUPFAM" id="SSF50978">
    <property type="entry name" value="WD40 repeat-like"/>
    <property type="match status" value="1"/>
</dbReference>
<evidence type="ECO:0000256" key="5">
    <source>
        <dbReference type="SAM" id="MobiDB-lite"/>
    </source>
</evidence>
<dbReference type="PANTHER" id="PTHR46866:SF1">
    <property type="entry name" value="GH12955P"/>
    <property type="match status" value="1"/>
</dbReference>
<dbReference type="InterPro" id="IPR001680">
    <property type="entry name" value="WD40_rpt"/>
</dbReference>
<feature type="region of interest" description="Disordered" evidence="5">
    <location>
        <begin position="1108"/>
        <end position="1246"/>
    </location>
</feature>
<evidence type="ECO:0000256" key="3">
    <source>
        <dbReference type="ARBA" id="ARBA00022737"/>
    </source>
</evidence>
<feature type="repeat" description="WD" evidence="4">
    <location>
        <begin position="1770"/>
        <end position="1811"/>
    </location>
</feature>
<dbReference type="PANTHER" id="PTHR46866">
    <property type="entry name" value="GH12955P"/>
    <property type="match status" value="1"/>
</dbReference>
<dbReference type="GO" id="GO:0005776">
    <property type="term" value="C:autophagosome"/>
    <property type="evidence" value="ECO:0007669"/>
    <property type="project" value="UniProtKB-SubCell"/>
</dbReference>
<feature type="compositionally biased region" description="Low complexity" evidence="5">
    <location>
        <begin position="1658"/>
        <end position="1670"/>
    </location>
</feature>
<dbReference type="GO" id="GO:0005770">
    <property type="term" value="C:late endosome"/>
    <property type="evidence" value="ECO:0000318"/>
    <property type="project" value="GO_Central"/>
</dbReference>
<dbReference type="OMA" id="AYEQFTP"/>
<keyword evidence="8" id="KW-1185">Reference proteome</keyword>
<evidence type="ECO:0000256" key="1">
    <source>
        <dbReference type="ARBA" id="ARBA00004419"/>
    </source>
</evidence>
<dbReference type="Gene3D" id="2.130.10.10">
    <property type="entry name" value="YVTN repeat-like/Quinoprotein amine dehydrogenase"/>
    <property type="match status" value="2"/>
</dbReference>
<proteinExistence type="predicted"/>
<accession>A0A7M7PPB5</accession>
<feature type="region of interest" description="Disordered" evidence="5">
    <location>
        <begin position="1538"/>
        <end position="1574"/>
    </location>
</feature>
<dbReference type="SMART" id="SM01026">
    <property type="entry name" value="Beach"/>
    <property type="match status" value="1"/>
</dbReference>
<keyword evidence="2 4" id="KW-0853">WD repeat</keyword>
<dbReference type="PROSITE" id="PS50294">
    <property type="entry name" value="WD_REPEATS_REGION"/>
    <property type="match status" value="1"/>
</dbReference>
<dbReference type="KEGG" id="spu:574673"/>
<evidence type="ECO:0000256" key="4">
    <source>
        <dbReference type="PROSITE-ProRule" id="PRU00221"/>
    </source>
</evidence>
<dbReference type="Pfam" id="PF00400">
    <property type="entry name" value="WD40"/>
    <property type="match status" value="2"/>
</dbReference>
<dbReference type="RefSeq" id="XP_030854745.1">
    <property type="nucleotide sequence ID" value="XM_030998885.1"/>
</dbReference>
<protein>
    <recommendedName>
        <fullName evidence="6">BEACH domain-containing protein</fullName>
    </recommendedName>
</protein>
<feature type="domain" description="BEACH" evidence="6">
    <location>
        <begin position="359"/>
        <end position="630"/>
    </location>
</feature>
<dbReference type="InterPro" id="IPR036372">
    <property type="entry name" value="BEACH_dom_sf"/>
</dbReference>
<name>A0A7M7PPB5_STRPU</name>
<dbReference type="PROSITE" id="PS50082">
    <property type="entry name" value="WD_REPEATS_2"/>
    <property type="match status" value="1"/>
</dbReference>